<dbReference type="InterPro" id="IPR037171">
    <property type="entry name" value="NagB/RpiA_transferase-like"/>
</dbReference>
<feature type="domain" description="Glucosamine/galactosamine-6-phosphate isomerase" evidence="3">
    <location>
        <begin position="11"/>
        <end position="224"/>
    </location>
</feature>
<evidence type="ECO:0000313" key="7">
    <source>
        <dbReference type="Proteomes" id="UP000321891"/>
    </source>
</evidence>
<evidence type="ECO:0000256" key="1">
    <source>
        <dbReference type="ARBA" id="ARBA00022801"/>
    </source>
</evidence>
<dbReference type="PANTHER" id="PTHR11280:SF5">
    <property type="entry name" value="GLUCOSAMINE-6-PHOSPHATE ISOMERASE"/>
    <property type="match status" value="1"/>
</dbReference>
<reference evidence="4 6" key="1">
    <citation type="submission" date="2012-11" db="EMBL/GenBank/DDBJ databases">
        <title>Whole genome sequence of Acetobacter cibinongensis 4H-1.</title>
        <authorList>
            <person name="Azuma Y."/>
            <person name="Higashiura N."/>
            <person name="Hirakawa H."/>
            <person name="Matsushita K."/>
        </authorList>
    </citation>
    <scope>NUCLEOTIDE SEQUENCE [LARGE SCALE GENOMIC DNA]</scope>
    <source>
        <strain evidence="4 6">4H-1</strain>
    </source>
</reference>
<dbReference type="EMBL" id="BJVU01000002">
    <property type="protein sequence ID" value="GEL58300.1"/>
    <property type="molecule type" value="Genomic_DNA"/>
</dbReference>
<keyword evidence="4" id="KW-0413">Isomerase</keyword>
<dbReference type="GO" id="GO:0042802">
    <property type="term" value="F:identical protein binding"/>
    <property type="evidence" value="ECO:0007669"/>
    <property type="project" value="TreeGrafter"/>
</dbReference>
<protein>
    <recommendedName>
        <fullName evidence="2">Glucosamine-6-phosphate deaminase</fullName>
        <ecNumber evidence="2">3.5.99.6</ecNumber>
    </recommendedName>
</protein>
<dbReference type="GO" id="GO:0005737">
    <property type="term" value="C:cytoplasm"/>
    <property type="evidence" value="ECO:0007669"/>
    <property type="project" value="TreeGrafter"/>
</dbReference>
<dbReference type="InterPro" id="IPR006148">
    <property type="entry name" value="Glc/Gal-6P_isomerase"/>
</dbReference>
<evidence type="ECO:0000313" key="6">
    <source>
        <dbReference type="Proteomes" id="UP000032671"/>
    </source>
</evidence>
<gene>
    <name evidence="5" type="primary">nagB</name>
    <name evidence="4" type="ORF">Abci_010_069</name>
    <name evidence="5" type="ORF">ACI01nite_09020</name>
</gene>
<dbReference type="SUPFAM" id="SSF100950">
    <property type="entry name" value="NagB/RpiA/CoA transferase-like"/>
    <property type="match status" value="1"/>
</dbReference>
<dbReference type="PROSITE" id="PS01161">
    <property type="entry name" value="GLC_GALNAC_ISOMERASE"/>
    <property type="match status" value="1"/>
</dbReference>
<dbReference type="EMBL" id="BAMV01000010">
    <property type="protein sequence ID" value="GAN60204.1"/>
    <property type="molecule type" value="Genomic_DNA"/>
</dbReference>
<dbReference type="GO" id="GO:0005975">
    <property type="term" value="P:carbohydrate metabolic process"/>
    <property type="evidence" value="ECO:0007669"/>
    <property type="project" value="InterPro"/>
</dbReference>
<evidence type="ECO:0000256" key="2">
    <source>
        <dbReference type="NCBIfam" id="TIGR00502"/>
    </source>
</evidence>
<dbReference type="STRING" id="1231339.Abci_010_069"/>
<proteinExistence type="predicted"/>
<keyword evidence="1" id="KW-0378">Hydrolase</keyword>
<dbReference type="InterPro" id="IPR018321">
    <property type="entry name" value="Glucosamine6P_isomerase_CS"/>
</dbReference>
<dbReference type="Proteomes" id="UP000032671">
    <property type="component" value="Unassembled WGS sequence"/>
</dbReference>
<dbReference type="Proteomes" id="UP000321891">
    <property type="component" value="Unassembled WGS sequence"/>
</dbReference>
<dbReference type="InterPro" id="IPR004547">
    <property type="entry name" value="Glucosamine6P_isomerase"/>
</dbReference>
<dbReference type="NCBIfam" id="TIGR00502">
    <property type="entry name" value="nagB"/>
    <property type="match status" value="1"/>
</dbReference>
<dbReference type="Pfam" id="PF01182">
    <property type="entry name" value="Glucosamine_iso"/>
    <property type="match status" value="1"/>
</dbReference>
<dbReference type="GO" id="GO:0019262">
    <property type="term" value="P:N-acetylneuraminate catabolic process"/>
    <property type="evidence" value="ECO:0007669"/>
    <property type="project" value="TreeGrafter"/>
</dbReference>
<accession>A0A0D6N2L3</accession>
<dbReference type="GO" id="GO:0006043">
    <property type="term" value="P:glucosamine catabolic process"/>
    <property type="evidence" value="ECO:0007669"/>
    <property type="project" value="TreeGrafter"/>
</dbReference>
<dbReference type="GO" id="GO:0006046">
    <property type="term" value="P:N-acetylglucosamine catabolic process"/>
    <property type="evidence" value="ECO:0007669"/>
    <property type="project" value="UniProtKB-UniRule"/>
</dbReference>
<dbReference type="GO" id="GO:0004342">
    <property type="term" value="F:glucosamine-6-phosphate deaminase activity"/>
    <property type="evidence" value="ECO:0007669"/>
    <property type="project" value="UniProtKB-UniRule"/>
</dbReference>
<dbReference type="EC" id="3.5.99.6" evidence="2"/>
<name>A0A0D6N2L3_9PROT</name>
<dbReference type="CDD" id="cd01399">
    <property type="entry name" value="GlcN6P_deaminase"/>
    <property type="match status" value="1"/>
</dbReference>
<sequence>MKVFLCPNREKLAALTAALLAAQIRTKPESVLGLATGRTMEAVYARLVLAHTTQQLDFSRCTTFNLDEYAGLAPTDPRSYHTYMHQHLFQHVNLTAEQTHLPNGMAEDLSAEGVRYDALIQQAGGIDLQLLGLGENGHIGFNEPLASLSSRSRPVVLAPETRQQNAGLFDGNPDSVPPRALTMGTGTILESRRIILTVSGTSKARILQAVLEGPVTAQKSASALHFHNNCLVLADQEAASCLTTRNAIDHAMQHDPELSALQTLLTAY</sequence>
<reference evidence="5 7" key="2">
    <citation type="submission" date="2019-07" db="EMBL/GenBank/DDBJ databases">
        <title>Whole genome shotgun sequence of Acetobacter cibinongensis NBRC 16605.</title>
        <authorList>
            <person name="Hosoyama A."/>
            <person name="Uohara A."/>
            <person name="Ohji S."/>
            <person name="Ichikawa N."/>
        </authorList>
    </citation>
    <scope>NUCLEOTIDE SEQUENCE [LARGE SCALE GENOMIC DNA]</scope>
    <source>
        <strain evidence="5 7">NBRC 16605</strain>
    </source>
</reference>
<organism evidence="4 6">
    <name type="scientific">Acetobacter cibinongensis</name>
    <dbReference type="NCBI Taxonomy" id="146475"/>
    <lineage>
        <taxon>Bacteria</taxon>
        <taxon>Pseudomonadati</taxon>
        <taxon>Pseudomonadota</taxon>
        <taxon>Alphaproteobacteria</taxon>
        <taxon>Acetobacterales</taxon>
        <taxon>Acetobacteraceae</taxon>
        <taxon>Acetobacter</taxon>
    </lineage>
</organism>
<evidence type="ECO:0000313" key="4">
    <source>
        <dbReference type="EMBL" id="GAN60204.1"/>
    </source>
</evidence>
<dbReference type="GO" id="GO:0016853">
    <property type="term" value="F:isomerase activity"/>
    <property type="evidence" value="ECO:0007669"/>
    <property type="project" value="UniProtKB-KW"/>
</dbReference>
<dbReference type="Gene3D" id="3.40.50.1360">
    <property type="match status" value="1"/>
</dbReference>
<evidence type="ECO:0000259" key="3">
    <source>
        <dbReference type="Pfam" id="PF01182"/>
    </source>
</evidence>
<comment type="caution">
    <text evidence="4">The sequence shown here is derived from an EMBL/GenBank/DDBJ whole genome shotgun (WGS) entry which is preliminary data.</text>
</comment>
<accession>A0A6N3SLM8</accession>
<dbReference type="PANTHER" id="PTHR11280">
    <property type="entry name" value="GLUCOSAMINE-6-PHOSPHATE ISOMERASE"/>
    <property type="match status" value="1"/>
</dbReference>
<dbReference type="AlphaFoldDB" id="A0A0D6N2L3"/>
<dbReference type="RefSeq" id="WP_048838271.1">
    <property type="nucleotide sequence ID" value="NZ_BAMV01000010.1"/>
</dbReference>
<evidence type="ECO:0000313" key="5">
    <source>
        <dbReference type="EMBL" id="GEL58300.1"/>
    </source>
</evidence>
<keyword evidence="7" id="KW-1185">Reference proteome</keyword>